<keyword evidence="7 9" id="KW-0472">Membrane</keyword>
<comment type="subcellular location">
    <subcellularLocation>
        <location evidence="9">Cell membrane</location>
        <topology evidence="9">Multi-pass membrane protein</topology>
    </subcellularLocation>
    <subcellularLocation>
        <location evidence="1">Membrane</location>
        <topology evidence="1">Multi-pass membrane protein</topology>
    </subcellularLocation>
</comment>
<dbReference type="PRINTS" id="PR01264">
    <property type="entry name" value="MECHCHANNEL"/>
</dbReference>
<dbReference type="InterPro" id="IPR001185">
    <property type="entry name" value="MS_channel"/>
</dbReference>
<protein>
    <recommendedName>
        <fullName evidence="9">Large-conductance mechanosensitive channel</fullName>
    </recommendedName>
</protein>
<gene>
    <name evidence="9" type="primary">mscL</name>
    <name evidence="10" type="ORF">IQ10_00776</name>
</gene>
<evidence type="ECO:0000313" key="10">
    <source>
        <dbReference type="EMBL" id="TWI59065.1"/>
    </source>
</evidence>
<dbReference type="Pfam" id="PF01741">
    <property type="entry name" value="MscL"/>
    <property type="match status" value="1"/>
</dbReference>
<dbReference type="Gene3D" id="1.10.1200.120">
    <property type="entry name" value="Large-conductance mechanosensitive channel, MscL, domain 1"/>
    <property type="match status" value="1"/>
</dbReference>
<dbReference type="InterPro" id="IPR036019">
    <property type="entry name" value="MscL_channel"/>
</dbReference>
<keyword evidence="8 9" id="KW-0407">Ion channel</keyword>
<dbReference type="HAMAP" id="MF_00115">
    <property type="entry name" value="MscL"/>
    <property type="match status" value="1"/>
</dbReference>
<evidence type="ECO:0000256" key="4">
    <source>
        <dbReference type="ARBA" id="ARBA00022692"/>
    </source>
</evidence>
<evidence type="ECO:0000256" key="3">
    <source>
        <dbReference type="ARBA" id="ARBA00022475"/>
    </source>
</evidence>
<dbReference type="NCBIfam" id="NF010560">
    <property type="entry name" value="PRK13955.1"/>
    <property type="match status" value="1"/>
</dbReference>
<evidence type="ECO:0000256" key="8">
    <source>
        <dbReference type="ARBA" id="ARBA00023303"/>
    </source>
</evidence>
<dbReference type="PANTHER" id="PTHR30266:SF2">
    <property type="entry name" value="LARGE-CONDUCTANCE MECHANOSENSITIVE CHANNEL"/>
    <property type="match status" value="1"/>
</dbReference>
<organism evidence="10 11">
    <name type="scientific">Halalkalibacter nanhaiisediminis</name>
    <dbReference type="NCBI Taxonomy" id="688079"/>
    <lineage>
        <taxon>Bacteria</taxon>
        <taxon>Bacillati</taxon>
        <taxon>Bacillota</taxon>
        <taxon>Bacilli</taxon>
        <taxon>Bacillales</taxon>
        <taxon>Bacillaceae</taxon>
        <taxon>Halalkalibacter</taxon>
    </lineage>
</organism>
<dbReference type="OrthoDB" id="9810350at2"/>
<comment type="subunit">
    <text evidence="9">Homopentamer.</text>
</comment>
<comment type="function">
    <text evidence="9">Channel that opens in response to stretch forces in the membrane lipid bilayer. May participate in the regulation of osmotic pressure changes within the cell.</text>
</comment>
<evidence type="ECO:0000313" key="11">
    <source>
        <dbReference type="Proteomes" id="UP000315711"/>
    </source>
</evidence>
<comment type="similarity">
    <text evidence="9">Belongs to the MscL family.</text>
</comment>
<reference evidence="10 11" key="1">
    <citation type="journal article" date="2015" name="Stand. Genomic Sci.">
        <title>Genomic Encyclopedia of Bacterial and Archaeal Type Strains, Phase III: the genomes of soil and plant-associated and newly described type strains.</title>
        <authorList>
            <person name="Whitman W.B."/>
            <person name="Woyke T."/>
            <person name="Klenk H.P."/>
            <person name="Zhou Y."/>
            <person name="Lilburn T.G."/>
            <person name="Beck B.J."/>
            <person name="De Vos P."/>
            <person name="Vandamme P."/>
            <person name="Eisen J.A."/>
            <person name="Garrity G."/>
            <person name="Hugenholtz P."/>
            <person name="Kyrpides N.C."/>
        </authorList>
    </citation>
    <scope>NUCLEOTIDE SEQUENCE [LARGE SCALE GENOMIC DNA]</scope>
    <source>
        <strain evidence="10 11">CGMCC 1.10116</strain>
    </source>
</reference>
<evidence type="ECO:0000256" key="6">
    <source>
        <dbReference type="ARBA" id="ARBA00023065"/>
    </source>
</evidence>
<dbReference type="EMBL" id="VLKZ01000002">
    <property type="protein sequence ID" value="TWI59065.1"/>
    <property type="molecule type" value="Genomic_DNA"/>
</dbReference>
<name>A0A562QQT4_9BACI</name>
<evidence type="ECO:0000256" key="5">
    <source>
        <dbReference type="ARBA" id="ARBA00022989"/>
    </source>
</evidence>
<dbReference type="PANTHER" id="PTHR30266">
    <property type="entry name" value="MECHANOSENSITIVE CHANNEL MSCL"/>
    <property type="match status" value="1"/>
</dbReference>
<feature type="transmembrane region" description="Helical" evidence="9">
    <location>
        <begin position="64"/>
        <end position="90"/>
    </location>
</feature>
<dbReference type="NCBIfam" id="NF001843">
    <property type="entry name" value="PRK00567.1-4"/>
    <property type="match status" value="1"/>
</dbReference>
<keyword evidence="4 9" id="KW-0812">Transmembrane</keyword>
<keyword evidence="5 9" id="KW-1133">Transmembrane helix</keyword>
<keyword evidence="2 9" id="KW-0813">Transport</keyword>
<dbReference type="AlphaFoldDB" id="A0A562QQT4"/>
<proteinExistence type="inferred from homology"/>
<dbReference type="SUPFAM" id="SSF81330">
    <property type="entry name" value="Gated mechanosensitive channel"/>
    <property type="match status" value="1"/>
</dbReference>
<evidence type="ECO:0000256" key="7">
    <source>
        <dbReference type="ARBA" id="ARBA00023136"/>
    </source>
</evidence>
<evidence type="ECO:0000256" key="9">
    <source>
        <dbReference type="HAMAP-Rule" id="MF_00115"/>
    </source>
</evidence>
<dbReference type="RefSeq" id="WP_144449154.1">
    <property type="nucleotide sequence ID" value="NZ_VLKZ01000002.1"/>
</dbReference>
<evidence type="ECO:0000256" key="1">
    <source>
        <dbReference type="ARBA" id="ARBA00004141"/>
    </source>
</evidence>
<sequence length="128" mass="14403">MLKEFKEFAMRGNVFDLAIAVVLGTAFNQIVSSLVEDMIMPLVGLIIGGIDFGSLQIVFGDAVIHYGVFIQSIVDFVLIAFSIFLFIKLFNKFKRKEEKKEEVKAPALTKEEVLLTEIRDLLKTQSKS</sequence>
<feature type="transmembrane region" description="Helical" evidence="9">
    <location>
        <begin position="38"/>
        <end position="58"/>
    </location>
</feature>
<feature type="transmembrane region" description="Helical" evidence="9">
    <location>
        <begin position="12"/>
        <end position="31"/>
    </location>
</feature>
<accession>A0A562QQT4</accession>
<evidence type="ECO:0000256" key="2">
    <source>
        <dbReference type="ARBA" id="ARBA00022448"/>
    </source>
</evidence>
<dbReference type="GO" id="GO:0005886">
    <property type="term" value="C:plasma membrane"/>
    <property type="evidence" value="ECO:0007669"/>
    <property type="project" value="UniProtKB-SubCell"/>
</dbReference>
<dbReference type="Proteomes" id="UP000315711">
    <property type="component" value="Unassembled WGS sequence"/>
</dbReference>
<comment type="caution">
    <text evidence="10">The sequence shown here is derived from an EMBL/GenBank/DDBJ whole genome shotgun (WGS) entry which is preliminary data.</text>
</comment>
<keyword evidence="3 9" id="KW-1003">Cell membrane</keyword>
<keyword evidence="11" id="KW-1185">Reference proteome</keyword>
<keyword evidence="6 9" id="KW-0406">Ion transport</keyword>
<dbReference type="InterPro" id="IPR037673">
    <property type="entry name" value="MSC/AndL"/>
</dbReference>
<dbReference type="NCBIfam" id="TIGR00220">
    <property type="entry name" value="mscL"/>
    <property type="match status" value="1"/>
</dbReference>
<dbReference type="GO" id="GO:0008381">
    <property type="term" value="F:mechanosensitive monoatomic ion channel activity"/>
    <property type="evidence" value="ECO:0007669"/>
    <property type="project" value="UniProtKB-UniRule"/>
</dbReference>